<dbReference type="GeneID" id="66860505"/>
<dbReference type="Pfam" id="PF00932">
    <property type="entry name" value="LTD"/>
    <property type="match status" value="1"/>
</dbReference>
<evidence type="ECO:0000259" key="2">
    <source>
        <dbReference type="PROSITE" id="PS51841"/>
    </source>
</evidence>
<sequence>MRFVPRLAAAAAVSAALAATVAGPASAAGHQLPAVHRSPVVLGAVQADSPGRDDGSNRSLNGEWVTVKNTGRHAVNLTGWTLTSRRTHATYRFHLRLGGHQQVRVHTGRGHDTMRDVYQNRRTYAWDNHNDTAVLRNDHRVVVDTKHWNHR</sequence>
<gene>
    <name evidence="3" type="ORF">M4018_083670</name>
</gene>
<reference evidence="3" key="1">
    <citation type="submission" date="2021-06" db="EMBL/GenBank/DDBJ databases">
        <authorList>
            <person name="Tome M."/>
            <person name="Jakse J."/>
            <person name="Slemc L."/>
            <person name="Garcia A.R."/>
            <person name="Petkovic H."/>
        </authorList>
    </citation>
    <scope>NUCLEOTIDE SEQUENCE</scope>
    <source>
        <plasmid evidence="3">unnamed</plasmid>
    </source>
</reference>
<keyword evidence="3" id="KW-0614">Plasmid</keyword>
<proteinExistence type="predicted"/>
<dbReference type="InterPro" id="IPR001322">
    <property type="entry name" value="Lamin_tail_dom"/>
</dbReference>
<dbReference type="AlphaFoldDB" id="A0A8F7KTX2"/>
<geneLocation type="plasmid" evidence="3">
    <name>unnamed</name>
</geneLocation>
<feature type="domain" description="LTD" evidence="2">
    <location>
        <begin position="26"/>
        <end position="151"/>
    </location>
</feature>
<evidence type="ECO:0000256" key="1">
    <source>
        <dbReference type="SAM" id="SignalP"/>
    </source>
</evidence>
<dbReference type="Gene3D" id="2.60.40.1260">
    <property type="entry name" value="Lamin Tail domain"/>
    <property type="match status" value="1"/>
</dbReference>
<organism evidence="3">
    <name type="scientific">Streptomyces rimosus</name>
    <dbReference type="NCBI Taxonomy" id="1927"/>
    <lineage>
        <taxon>Bacteria</taxon>
        <taxon>Bacillati</taxon>
        <taxon>Actinomycetota</taxon>
        <taxon>Actinomycetes</taxon>
        <taxon>Kitasatosporales</taxon>
        <taxon>Streptomycetaceae</taxon>
        <taxon>Streptomyces</taxon>
    </lineage>
</organism>
<dbReference type="OMA" id="LNQEWVE"/>
<dbReference type="PROSITE" id="PS51841">
    <property type="entry name" value="LTD"/>
    <property type="match status" value="1"/>
</dbReference>
<dbReference type="EMBL" id="MZ502218">
    <property type="protein sequence ID" value="QXV92165.1"/>
    <property type="molecule type" value="Genomic_DNA"/>
</dbReference>
<accession>A0A8F7KTX2</accession>
<feature type="signal peptide" evidence="1">
    <location>
        <begin position="1"/>
        <end position="27"/>
    </location>
</feature>
<dbReference type="RefSeq" id="WP_003984114.1">
    <property type="nucleotide sequence ID" value="NZ_CP025552.1"/>
</dbReference>
<name>A0A8F7KTX2_STRRM</name>
<protein>
    <submittedName>
        <fullName evidence="3">Lamin tail domain-containing protein</fullName>
    </submittedName>
</protein>
<dbReference type="InterPro" id="IPR036415">
    <property type="entry name" value="Lamin_tail_dom_sf"/>
</dbReference>
<dbReference type="SUPFAM" id="SSF74853">
    <property type="entry name" value="Lamin A/C globular tail domain"/>
    <property type="match status" value="1"/>
</dbReference>
<evidence type="ECO:0000313" key="3">
    <source>
        <dbReference type="EMBL" id="QXV92165.1"/>
    </source>
</evidence>
<feature type="chain" id="PRO_5034775678" evidence="1">
    <location>
        <begin position="28"/>
        <end position="151"/>
    </location>
</feature>
<keyword evidence="1" id="KW-0732">Signal</keyword>